<dbReference type="Pfam" id="PF13637">
    <property type="entry name" value="Ank_4"/>
    <property type="match status" value="1"/>
</dbReference>
<dbReference type="SMART" id="SM00248">
    <property type="entry name" value="ANK"/>
    <property type="match status" value="10"/>
</dbReference>
<keyword evidence="5" id="KW-1185">Reference proteome</keyword>
<feature type="repeat" description="ANK" evidence="3">
    <location>
        <begin position="135"/>
        <end position="167"/>
    </location>
</feature>
<gene>
    <name evidence="4" type="ORF">GR702_05735</name>
</gene>
<sequence>MPSMAELLWQRAAAWAARSAPPAAAILPLFGAPALADGLSLEQAVAAGDVAAARAALDQGASAGETLAYGESLLARAIETQQPRMVALLLAQGAKPNVADAEGLTPLVLACERGNAEIVGQLIEARANVRRAVPDGTTPLATCARFSTAATVERMLAAGAKVDTPDSRGQTALMWAASAGKAQSAAMLLEAGARIDRTTKAGFTPLFFAVASGSAETTRLLLDAGADVSHRGPESTSAPQLAAYQKNWDALRMLVERGGVDLAERDRNGEQLLHVAAASGDEPLVGLLLANGADPNGLTGPSRITWVTEANFGMPPPPVPPTPPLLIAARHGNVPVMRALVAAGAQPAFVAANGTNVVLAAAAGRSAEALKEALAMAPDANAANAAGATALHMVIGGGMHGELGAMLRVLADHGARADLADARGTTPAAMAQGGLATVKAIYDQVFGQKAAPVLAPALAEAHP</sequence>
<feature type="repeat" description="ANK" evidence="3">
    <location>
        <begin position="102"/>
        <end position="129"/>
    </location>
</feature>
<name>A0A7X4GEQ1_9SPHN</name>
<proteinExistence type="predicted"/>
<dbReference type="PANTHER" id="PTHR24198:SF165">
    <property type="entry name" value="ANKYRIN REPEAT-CONTAINING PROTEIN-RELATED"/>
    <property type="match status" value="1"/>
</dbReference>
<dbReference type="Gene3D" id="1.25.40.20">
    <property type="entry name" value="Ankyrin repeat-containing domain"/>
    <property type="match status" value="2"/>
</dbReference>
<feature type="repeat" description="ANK" evidence="3">
    <location>
        <begin position="168"/>
        <end position="200"/>
    </location>
</feature>
<comment type="caution">
    <text evidence="4">The sequence shown here is derived from an EMBL/GenBank/DDBJ whole genome shotgun (WGS) entry which is preliminary data.</text>
</comment>
<keyword evidence="1" id="KW-0677">Repeat</keyword>
<evidence type="ECO:0000256" key="2">
    <source>
        <dbReference type="ARBA" id="ARBA00023043"/>
    </source>
</evidence>
<feature type="repeat" description="ANK" evidence="3">
    <location>
        <begin position="268"/>
        <end position="300"/>
    </location>
</feature>
<dbReference type="InterPro" id="IPR036770">
    <property type="entry name" value="Ankyrin_rpt-contain_sf"/>
</dbReference>
<dbReference type="PROSITE" id="PS50297">
    <property type="entry name" value="ANK_REP_REGION"/>
    <property type="match status" value="4"/>
</dbReference>
<dbReference type="SUPFAM" id="SSF48403">
    <property type="entry name" value="Ankyrin repeat"/>
    <property type="match status" value="1"/>
</dbReference>
<dbReference type="AlphaFoldDB" id="A0A7X4GEQ1"/>
<evidence type="ECO:0000256" key="3">
    <source>
        <dbReference type="PROSITE-ProRule" id="PRU00023"/>
    </source>
</evidence>
<evidence type="ECO:0008006" key="6">
    <source>
        <dbReference type="Google" id="ProtNLM"/>
    </source>
</evidence>
<feature type="repeat" description="ANK" evidence="3">
    <location>
        <begin position="69"/>
        <end position="101"/>
    </location>
</feature>
<dbReference type="Proteomes" id="UP000465810">
    <property type="component" value="Unassembled WGS sequence"/>
</dbReference>
<dbReference type="InterPro" id="IPR002110">
    <property type="entry name" value="Ankyrin_rpt"/>
</dbReference>
<dbReference type="PRINTS" id="PR01415">
    <property type="entry name" value="ANKYRIN"/>
</dbReference>
<keyword evidence="2 3" id="KW-0040">ANK repeat</keyword>
<organism evidence="4 5">
    <name type="scientific">Novosphingobium silvae</name>
    <dbReference type="NCBI Taxonomy" id="2692619"/>
    <lineage>
        <taxon>Bacteria</taxon>
        <taxon>Pseudomonadati</taxon>
        <taxon>Pseudomonadota</taxon>
        <taxon>Alphaproteobacteria</taxon>
        <taxon>Sphingomonadales</taxon>
        <taxon>Sphingomonadaceae</taxon>
        <taxon>Novosphingobium</taxon>
    </lineage>
</organism>
<protein>
    <recommendedName>
        <fullName evidence="6">Ankyrin repeat domain-containing protein</fullName>
    </recommendedName>
</protein>
<feature type="repeat" description="ANK" evidence="3">
    <location>
        <begin position="201"/>
        <end position="233"/>
    </location>
</feature>
<evidence type="ECO:0000313" key="5">
    <source>
        <dbReference type="Proteomes" id="UP000465810"/>
    </source>
</evidence>
<evidence type="ECO:0000313" key="4">
    <source>
        <dbReference type="EMBL" id="MYL97273.1"/>
    </source>
</evidence>
<dbReference type="PROSITE" id="PS50088">
    <property type="entry name" value="ANK_REPEAT"/>
    <property type="match status" value="7"/>
</dbReference>
<feature type="repeat" description="ANK" evidence="3">
    <location>
        <begin position="386"/>
        <end position="422"/>
    </location>
</feature>
<dbReference type="PANTHER" id="PTHR24198">
    <property type="entry name" value="ANKYRIN REPEAT AND PROTEIN KINASE DOMAIN-CONTAINING PROTEIN"/>
    <property type="match status" value="1"/>
</dbReference>
<dbReference type="EMBL" id="WVTD01000003">
    <property type="protein sequence ID" value="MYL97273.1"/>
    <property type="molecule type" value="Genomic_DNA"/>
</dbReference>
<reference evidence="4 5" key="1">
    <citation type="submission" date="2019-12" db="EMBL/GenBank/DDBJ databases">
        <authorList>
            <person name="Feng G."/>
            <person name="Zhu H."/>
        </authorList>
    </citation>
    <scope>NUCLEOTIDE SEQUENCE [LARGE SCALE GENOMIC DNA]</scope>
    <source>
        <strain evidence="4 5">FGD1</strain>
    </source>
</reference>
<accession>A0A7X4GEQ1</accession>
<evidence type="ECO:0000256" key="1">
    <source>
        <dbReference type="ARBA" id="ARBA00022737"/>
    </source>
</evidence>
<dbReference type="Pfam" id="PF12796">
    <property type="entry name" value="Ank_2"/>
    <property type="match status" value="2"/>
</dbReference>